<accession>F2TPK8</accession>
<keyword evidence="5 6" id="KW-0472">Membrane</keyword>
<comment type="subcellular location">
    <subcellularLocation>
        <location evidence="1">Membrane</location>
        <topology evidence="1">Multi-pass membrane protein</topology>
    </subcellularLocation>
</comment>
<dbReference type="AlphaFoldDB" id="F2TPK8"/>
<evidence type="ECO:0000256" key="1">
    <source>
        <dbReference type="ARBA" id="ARBA00004141"/>
    </source>
</evidence>
<dbReference type="Pfam" id="PF00324">
    <property type="entry name" value="AA_permease"/>
    <property type="match status" value="1"/>
</dbReference>
<name>F2TPK8_AJEDA</name>
<evidence type="ECO:0000256" key="3">
    <source>
        <dbReference type="ARBA" id="ARBA00022692"/>
    </source>
</evidence>
<dbReference type="InterPro" id="IPR004841">
    <property type="entry name" value="AA-permease/SLC12A_dom"/>
</dbReference>
<feature type="transmembrane region" description="Helical" evidence="6">
    <location>
        <begin position="399"/>
        <end position="420"/>
    </location>
</feature>
<evidence type="ECO:0000256" key="6">
    <source>
        <dbReference type="SAM" id="Phobius"/>
    </source>
</evidence>
<dbReference type="FunFam" id="1.20.1740.10:FF:000001">
    <property type="entry name" value="Amino acid permease"/>
    <property type="match status" value="1"/>
</dbReference>
<feature type="transmembrane region" description="Helical" evidence="6">
    <location>
        <begin position="149"/>
        <end position="168"/>
    </location>
</feature>
<evidence type="ECO:0000259" key="7">
    <source>
        <dbReference type="Pfam" id="PF00324"/>
    </source>
</evidence>
<evidence type="ECO:0000256" key="5">
    <source>
        <dbReference type="ARBA" id="ARBA00023136"/>
    </source>
</evidence>
<feature type="transmembrane region" description="Helical" evidence="6">
    <location>
        <begin position="39"/>
        <end position="56"/>
    </location>
</feature>
<feature type="transmembrane region" description="Helical" evidence="6">
    <location>
        <begin position="267"/>
        <end position="289"/>
    </location>
</feature>
<sequence length="594" mass="65795">MTEKQMRSETEEADRAWIVEYGLEAPQEKRDSAWLKPRHLYLISLGGCIGTAYLVGSGRTLARGCPAMTLSAFVIICSVVWVFSTLLLEIAAYIPLHGAAPDFYSTAFLSKSFGFALGWNYWYAYAILVPFEITTATLIIQYWDPPVNVAIFITILMVIIVGLNYLPVASSGEAEFAFSSLKLSLLLGLIILSIVLASGGGPSGDRVGFRYWHDPGPANTWIIEGNAGLFVSFLGTLVSVILPLSFAVEMVATTGGETRSPRKTIPVAAKAFVVRLVVFYVLPILAVTLTCPSNAKELTSRGARARASPFVVGIKHAGIKVLDHIVNAVILCSAWSAGNIYTYLASRSIYSLAVAGNAPQIFAKTNRWGVPYFAVTSCAVIALLAYLSVSSGAGVVFNWFVNMINMAAYFSWILCSLSYLRFRKALEFQGIDHKTLPYVSICGKPGAWLCIVFFTIVGLLNGFYTFFPSQWNVSDFMTAYVGTLLFVVLYIGHRFTVGRKEPWFIPVDEIDLTGAKTEEEIKAHRRRKMEARRQPLRIIRSIQILSQLRSGRAGLGKIEQFWCDPENYFFFFVSMSTRAFLAAFRTARQPLYVM</sequence>
<keyword evidence="4 6" id="KW-1133">Transmembrane helix</keyword>
<evidence type="ECO:0000313" key="8">
    <source>
        <dbReference type="EMBL" id="EGE85171.1"/>
    </source>
</evidence>
<keyword evidence="2" id="KW-0813">Transport</keyword>
<dbReference type="PANTHER" id="PTHR43341:SF38">
    <property type="entry name" value="PROLINE TRANSPORTER (EUROFUNG)"/>
    <property type="match status" value="1"/>
</dbReference>
<proteinExistence type="predicted"/>
<feature type="domain" description="Amino acid permease/ SLC12A" evidence="7">
    <location>
        <begin position="39"/>
        <end position="504"/>
    </location>
</feature>
<feature type="transmembrane region" description="Helical" evidence="6">
    <location>
        <begin position="473"/>
        <end position="492"/>
    </location>
</feature>
<feature type="transmembrane region" description="Helical" evidence="6">
    <location>
        <begin position="68"/>
        <end position="88"/>
    </location>
</feature>
<feature type="transmembrane region" description="Helical" evidence="6">
    <location>
        <begin position="446"/>
        <end position="467"/>
    </location>
</feature>
<evidence type="ECO:0000256" key="4">
    <source>
        <dbReference type="ARBA" id="ARBA00022989"/>
    </source>
</evidence>
<dbReference type="PANTHER" id="PTHR43341">
    <property type="entry name" value="AMINO ACID PERMEASE"/>
    <property type="match status" value="1"/>
</dbReference>
<dbReference type="Proteomes" id="UP000007802">
    <property type="component" value="Unassembled WGS sequence"/>
</dbReference>
<organism evidence="8">
    <name type="scientific">Ajellomyces dermatitidis (strain ATCC 18188 / CBS 674.68)</name>
    <name type="common">Blastomyces dermatitidis</name>
    <dbReference type="NCBI Taxonomy" id="653446"/>
    <lineage>
        <taxon>Eukaryota</taxon>
        <taxon>Fungi</taxon>
        <taxon>Dikarya</taxon>
        <taxon>Ascomycota</taxon>
        <taxon>Pezizomycotina</taxon>
        <taxon>Eurotiomycetes</taxon>
        <taxon>Eurotiomycetidae</taxon>
        <taxon>Onygenales</taxon>
        <taxon>Ajellomycetaceae</taxon>
        <taxon>Blastomyces</taxon>
    </lineage>
</organism>
<gene>
    <name evidence="8" type="ORF">BDDG_08116</name>
</gene>
<dbReference type="GO" id="GO:0015171">
    <property type="term" value="F:amino acid transmembrane transporter activity"/>
    <property type="evidence" value="ECO:0007669"/>
    <property type="project" value="TreeGrafter"/>
</dbReference>
<keyword evidence="3 6" id="KW-0812">Transmembrane</keyword>
<dbReference type="GO" id="GO:0016020">
    <property type="term" value="C:membrane"/>
    <property type="evidence" value="ECO:0007669"/>
    <property type="project" value="UniProtKB-SubCell"/>
</dbReference>
<dbReference type="InterPro" id="IPR050524">
    <property type="entry name" value="APC_YAT"/>
</dbReference>
<feature type="transmembrane region" description="Helical" evidence="6">
    <location>
        <begin position="221"/>
        <end position="246"/>
    </location>
</feature>
<dbReference type="HOGENOM" id="CLU_007946_12_1_1"/>
<evidence type="ECO:0000256" key="2">
    <source>
        <dbReference type="ARBA" id="ARBA00022448"/>
    </source>
</evidence>
<dbReference type="Gene3D" id="1.20.1740.10">
    <property type="entry name" value="Amino acid/polyamine transporter I"/>
    <property type="match status" value="1"/>
</dbReference>
<feature type="transmembrane region" description="Helical" evidence="6">
    <location>
        <begin position="325"/>
        <end position="344"/>
    </location>
</feature>
<protein>
    <submittedName>
        <fullName evidence="8">Proline permease PrnB</fullName>
    </submittedName>
</protein>
<feature type="transmembrane region" description="Helical" evidence="6">
    <location>
        <begin position="369"/>
        <end position="387"/>
    </location>
</feature>
<dbReference type="EMBL" id="GG749485">
    <property type="protein sequence ID" value="EGE85171.1"/>
    <property type="molecule type" value="Genomic_DNA"/>
</dbReference>
<reference evidence="8" key="1">
    <citation type="submission" date="2010-03" db="EMBL/GenBank/DDBJ databases">
        <title>Annotation of Blastomyces dermatitidis strain ATCC 18188.</title>
        <authorList>
            <consortium name="The Broad Institute Genome Sequencing Platform"/>
            <consortium name="Broad Institute Genome Sequencing Center for Infectious Disease."/>
            <person name="Cuomo C."/>
            <person name="Klein B."/>
            <person name="Sullivan T."/>
            <person name="Heitman J."/>
            <person name="Young S."/>
            <person name="Zeng Q."/>
            <person name="Gargeya S."/>
            <person name="Alvarado L."/>
            <person name="Berlin A.M."/>
            <person name="Chapman S.B."/>
            <person name="Chen Z."/>
            <person name="Freedman E."/>
            <person name="Gellesch M."/>
            <person name="Goldberg J."/>
            <person name="Griggs A."/>
            <person name="Gujja S."/>
            <person name="Heilman E."/>
            <person name="Heiman D."/>
            <person name="Howarth C."/>
            <person name="Mehta T."/>
            <person name="Neiman D."/>
            <person name="Pearson M."/>
            <person name="Roberts A."/>
            <person name="Saif S."/>
            <person name="Shea T."/>
            <person name="Shenoy N."/>
            <person name="Sisk P."/>
            <person name="Stolte C."/>
            <person name="Sykes S."/>
            <person name="White J."/>
            <person name="Yandava C."/>
            <person name="Haas B."/>
            <person name="Nusbaum C."/>
            <person name="Birren B."/>
        </authorList>
    </citation>
    <scope>NUCLEOTIDE SEQUENCE</scope>
    <source>
        <strain evidence="8">ATCC 18188</strain>
    </source>
</reference>
<feature type="transmembrane region" description="Helical" evidence="6">
    <location>
        <begin position="121"/>
        <end position="143"/>
    </location>
</feature>
<dbReference type="OrthoDB" id="3900342at2759"/>
<feature type="transmembrane region" description="Helical" evidence="6">
    <location>
        <begin position="180"/>
        <end position="201"/>
    </location>
</feature>